<accession>A0A1Y1VGH1</accession>
<dbReference type="STRING" id="1754191.A0A1Y1VGH1"/>
<dbReference type="EMBL" id="MCFH01000009">
    <property type="protein sequence ID" value="ORX55515.1"/>
    <property type="molecule type" value="Genomic_DNA"/>
</dbReference>
<name>A0A1Y1VGH1_9FUNG</name>
<dbReference type="Pfam" id="PF08757">
    <property type="entry name" value="CotH"/>
    <property type="match status" value="1"/>
</dbReference>
<organism evidence="3 4">
    <name type="scientific">Piromyces finnis</name>
    <dbReference type="NCBI Taxonomy" id="1754191"/>
    <lineage>
        <taxon>Eukaryota</taxon>
        <taxon>Fungi</taxon>
        <taxon>Fungi incertae sedis</taxon>
        <taxon>Chytridiomycota</taxon>
        <taxon>Chytridiomycota incertae sedis</taxon>
        <taxon>Neocallimastigomycetes</taxon>
        <taxon>Neocallimastigales</taxon>
        <taxon>Neocallimastigaceae</taxon>
        <taxon>Piromyces</taxon>
    </lineage>
</organism>
<protein>
    <recommendedName>
        <fullName evidence="5">Coth-domain-containing protein</fullName>
    </recommendedName>
</protein>
<feature type="chain" id="PRO_5012259953" description="Coth-domain-containing protein" evidence="2">
    <location>
        <begin position="18"/>
        <end position="514"/>
    </location>
</feature>
<evidence type="ECO:0000256" key="1">
    <source>
        <dbReference type="SAM" id="MobiDB-lite"/>
    </source>
</evidence>
<dbReference type="OrthoDB" id="2134720at2759"/>
<feature type="signal peptide" evidence="2">
    <location>
        <begin position="1"/>
        <end position="17"/>
    </location>
</feature>
<evidence type="ECO:0000313" key="4">
    <source>
        <dbReference type="Proteomes" id="UP000193719"/>
    </source>
</evidence>
<comment type="caution">
    <text evidence="3">The sequence shown here is derived from an EMBL/GenBank/DDBJ whole genome shotgun (WGS) entry which is preliminary data.</text>
</comment>
<reference evidence="3 4" key="2">
    <citation type="submission" date="2016-08" db="EMBL/GenBank/DDBJ databases">
        <title>Pervasive Adenine N6-methylation of Active Genes in Fungi.</title>
        <authorList>
            <consortium name="DOE Joint Genome Institute"/>
            <person name="Mondo S.J."/>
            <person name="Dannebaum R.O."/>
            <person name="Kuo R.C."/>
            <person name="Labutti K."/>
            <person name="Haridas S."/>
            <person name="Kuo A."/>
            <person name="Salamov A."/>
            <person name="Ahrendt S.R."/>
            <person name="Lipzen A."/>
            <person name="Sullivan W."/>
            <person name="Andreopoulos W.B."/>
            <person name="Clum A."/>
            <person name="Lindquist E."/>
            <person name="Daum C."/>
            <person name="Ramamoorthy G.K."/>
            <person name="Gryganskyi A."/>
            <person name="Culley D."/>
            <person name="Magnuson J.K."/>
            <person name="James T.Y."/>
            <person name="O'Malley M.A."/>
            <person name="Stajich J.E."/>
            <person name="Spatafora J.W."/>
            <person name="Visel A."/>
            <person name="Grigoriev I.V."/>
        </authorList>
    </citation>
    <scope>NUCLEOTIDE SEQUENCE [LARGE SCALE GENOMIC DNA]</scope>
    <source>
        <strain evidence="4">finn</strain>
    </source>
</reference>
<proteinExistence type="predicted"/>
<dbReference type="AlphaFoldDB" id="A0A1Y1VGH1"/>
<dbReference type="Proteomes" id="UP000193719">
    <property type="component" value="Unassembled WGS sequence"/>
</dbReference>
<dbReference type="PANTHER" id="PTHR40050:SF1">
    <property type="entry name" value="INNER SPORE COAT PROTEIN H"/>
    <property type="match status" value="1"/>
</dbReference>
<evidence type="ECO:0000313" key="3">
    <source>
        <dbReference type="EMBL" id="ORX55515.1"/>
    </source>
</evidence>
<keyword evidence="2" id="KW-0732">Signal</keyword>
<feature type="region of interest" description="Disordered" evidence="1">
    <location>
        <begin position="459"/>
        <end position="514"/>
    </location>
</feature>
<gene>
    <name evidence="3" type="ORF">BCR36DRAFT_403078</name>
</gene>
<dbReference type="PANTHER" id="PTHR40050">
    <property type="entry name" value="INNER SPORE COAT PROTEIN H"/>
    <property type="match status" value="1"/>
</dbReference>
<evidence type="ECO:0000256" key="2">
    <source>
        <dbReference type="SAM" id="SignalP"/>
    </source>
</evidence>
<dbReference type="InterPro" id="IPR014867">
    <property type="entry name" value="Spore_coat_CotH_CotH2/3/7"/>
</dbReference>
<reference evidence="3 4" key="1">
    <citation type="submission" date="2016-08" db="EMBL/GenBank/DDBJ databases">
        <title>Genomes of anaerobic fungi encode conserved fungal cellulosomes for biomass hydrolysis.</title>
        <authorList>
            <consortium name="DOE Joint Genome Institute"/>
            <person name="Haitjema C.H."/>
            <person name="Gilmore S.P."/>
            <person name="Henske J.K."/>
            <person name="Solomon K.V."/>
            <person name="De Groot R."/>
            <person name="Kuo A."/>
            <person name="Mondo S.J."/>
            <person name="Salamov A.A."/>
            <person name="Labutti K."/>
            <person name="Zhao Z."/>
            <person name="Chiniquy J."/>
            <person name="Barry K."/>
            <person name="Brewer H.M."/>
            <person name="Purvine S.O."/>
            <person name="Wright A.T."/>
            <person name="Boxma B."/>
            <person name="Van Alen T."/>
            <person name="Hackstein J.H."/>
            <person name="Baker S.E."/>
            <person name="Grigoriev I.V."/>
            <person name="O'Malley M.A."/>
        </authorList>
    </citation>
    <scope>NUCLEOTIDE SEQUENCE [LARGE SCALE GENOMIC DNA]</scope>
    <source>
        <strain evidence="4">finn</strain>
    </source>
</reference>
<sequence>MIKITILFTLFISIVFADLTDYLKSTKRTFNEIEGKVPRITVELSPLEYESLVNITQIEQVKDIIIGCNGDASCLEDFETKVKLTYELNGEKKIFKKVTFKTGGKYSRAHDKVGFNLKLNGDDLLFDRKQIRLRADPNDYTHMRSKIAYDLLNIWNIPSEQENYCELYINDEYFGLYFIKDTVKSNWIKKTYNLPADKEIETLYYCNSKAKLNIGDQCLNQNDKTSNYTEPFEELLERIQVSESIEDIEKFMNVDLLMKNFAIEFLFGSHDHFIISGHNYFMYQREDSIWDMILVDFDSEFGSGIGTYFKYVLHKDVENYGYKLSMEDMRHMKNIENRIFDITYSKDKTAFKKALREIMITGFNPDALFKRIEELKAFIAPYVKKATTPRPDGRLPGVINLAGDDTTHTYEDFDVVSVIENNDETVPSLKSWIQNRFEFACEEYGFDKKEILKEAAKFRGEKLDESEQETSSSEEEVEVSSSEETDDSSNEETDNEIKKSNNGQCSKSLEKELL</sequence>
<evidence type="ECO:0008006" key="5">
    <source>
        <dbReference type="Google" id="ProtNLM"/>
    </source>
</evidence>
<feature type="compositionally biased region" description="Acidic residues" evidence="1">
    <location>
        <begin position="466"/>
        <end position="494"/>
    </location>
</feature>
<keyword evidence="4" id="KW-1185">Reference proteome</keyword>